<name>A0A5C6T7C1_FUSOC</name>
<dbReference type="Proteomes" id="UP000321331">
    <property type="component" value="Unassembled WGS sequence"/>
</dbReference>
<dbReference type="AlphaFoldDB" id="A0A5C6T7C1"/>
<protein>
    <submittedName>
        <fullName evidence="2">Uncharacterized protein</fullName>
    </submittedName>
</protein>
<evidence type="ECO:0000256" key="1">
    <source>
        <dbReference type="SAM" id="MobiDB-lite"/>
    </source>
</evidence>
<gene>
    <name evidence="2" type="ORF">FocTR4_00010591</name>
</gene>
<reference evidence="2 3" key="1">
    <citation type="submission" date="2019-07" db="EMBL/GenBank/DDBJ databases">
        <title>The First High-Quality Draft Genome Sequence of the Causal Agent of the Current Panama Disease Epidemic.</title>
        <authorList>
            <person name="Warmington R.J."/>
            <person name="Kay W."/>
            <person name="Jeffries A."/>
            <person name="Bebber D."/>
            <person name="Moore K."/>
            <person name="Studholme D.J."/>
        </authorList>
    </citation>
    <scope>NUCLEOTIDE SEQUENCE [LARGE SCALE GENOMIC DNA]</scope>
    <source>
        <strain evidence="2 3">TR4</strain>
    </source>
</reference>
<evidence type="ECO:0000313" key="3">
    <source>
        <dbReference type="Proteomes" id="UP000321331"/>
    </source>
</evidence>
<accession>A0A5C6T7C1</accession>
<evidence type="ECO:0000313" key="2">
    <source>
        <dbReference type="EMBL" id="TXC06379.1"/>
    </source>
</evidence>
<organism evidence="2 3">
    <name type="scientific">Fusarium oxysporum f. sp. cubense</name>
    <dbReference type="NCBI Taxonomy" id="61366"/>
    <lineage>
        <taxon>Eukaryota</taxon>
        <taxon>Fungi</taxon>
        <taxon>Dikarya</taxon>
        <taxon>Ascomycota</taxon>
        <taxon>Pezizomycotina</taxon>
        <taxon>Sordariomycetes</taxon>
        <taxon>Hypocreomycetidae</taxon>
        <taxon>Hypocreales</taxon>
        <taxon>Nectriaceae</taxon>
        <taxon>Fusarium</taxon>
        <taxon>Fusarium oxysporum species complex</taxon>
    </lineage>
</organism>
<sequence length="111" mass="12809">MFWLFFEGHDLKGKYRDSAALTHQASTASTHMSRYENFNIERILVSILDRQLSSKRNCFDDIDLQFVTTWGGNNDSLAQVALQASRPQIVTQSKCEQTERTRKDSCMQESK</sequence>
<feature type="region of interest" description="Disordered" evidence="1">
    <location>
        <begin position="91"/>
        <end position="111"/>
    </location>
</feature>
<comment type="caution">
    <text evidence="2">The sequence shown here is derived from an EMBL/GenBank/DDBJ whole genome shotgun (WGS) entry which is preliminary data.</text>
</comment>
<dbReference type="EMBL" id="VMNF01000006">
    <property type="protein sequence ID" value="TXC06379.1"/>
    <property type="molecule type" value="Genomic_DNA"/>
</dbReference>
<proteinExistence type="predicted"/>
<feature type="compositionally biased region" description="Basic and acidic residues" evidence="1">
    <location>
        <begin position="96"/>
        <end position="111"/>
    </location>
</feature>